<accession>A0A1M4Y2L4</accession>
<dbReference type="Proteomes" id="UP000184462">
    <property type="component" value="Unassembled WGS sequence"/>
</dbReference>
<evidence type="ECO:0000313" key="2">
    <source>
        <dbReference type="EMBL" id="SHE99928.1"/>
    </source>
</evidence>
<evidence type="ECO:0008006" key="4">
    <source>
        <dbReference type="Google" id="ProtNLM"/>
    </source>
</evidence>
<feature type="chain" id="PRO_5012024960" description="WD40-like Beta Propeller Repeat" evidence="1">
    <location>
        <begin position="20"/>
        <end position="267"/>
    </location>
</feature>
<keyword evidence="1" id="KW-0732">Signal</keyword>
<organism evidence="2 3">
    <name type="scientific">Psychroflexus salarius</name>
    <dbReference type="NCBI Taxonomy" id="1155689"/>
    <lineage>
        <taxon>Bacteria</taxon>
        <taxon>Pseudomonadati</taxon>
        <taxon>Bacteroidota</taxon>
        <taxon>Flavobacteriia</taxon>
        <taxon>Flavobacteriales</taxon>
        <taxon>Flavobacteriaceae</taxon>
        <taxon>Psychroflexus</taxon>
    </lineage>
</organism>
<dbReference type="EMBL" id="FQTW01000012">
    <property type="protein sequence ID" value="SHE99928.1"/>
    <property type="molecule type" value="Genomic_DNA"/>
</dbReference>
<sequence>MKKTILLILLIILNTSLCAQEEVNRLLDSLKIIPTTISFHPEGDILISTSWSREKPQYLMVITKPEGKINIDTLSSQRPNRSVFFKDGAYLVHNYRDEVSGKFYTAKRKYNSPDDIGAPVLISEALFVDNMYYYFMDDNQDFYYYTYVRENRAEGGLLYSKFENGRYQKPQMIHPDRKNAVAYSPLLLNDKTMIFAQHGVKDDTNQGIHFSIKNDEGQWSAPEVLEEIPMSNVITYYNENEISFLVAKTARLKLYQKKYIMEMIKEK</sequence>
<reference evidence="2 3" key="1">
    <citation type="submission" date="2016-11" db="EMBL/GenBank/DDBJ databases">
        <authorList>
            <person name="Jaros S."/>
            <person name="Januszkiewicz K."/>
            <person name="Wedrychowicz H."/>
        </authorList>
    </citation>
    <scope>NUCLEOTIDE SEQUENCE [LARGE SCALE GENOMIC DNA]</scope>
    <source>
        <strain evidence="2 3">DSM 25661</strain>
    </source>
</reference>
<dbReference type="RefSeq" id="WP_073193685.1">
    <property type="nucleotide sequence ID" value="NZ_FQTW01000012.1"/>
</dbReference>
<feature type="signal peptide" evidence="1">
    <location>
        <begin position="1"/>
        <end position="19"/>
    </location>
</feature>
<dbReference type="STRING" id="1155689.SAMN05444278_11212"/>
<name>A0A1M4Y2L4_9FLAO</name>
<evidence type="ECO:0000256" key="1">
    <source>
        <dbReference type="SAM" id="SignalP"/>
    </source>
</evidence>
<dbReference type="AlphaFoldDB" id="A0A1M4Y2L4"/>
<evidence type="ECO:0000313" key="3">
    <source>
        <dbReference type="Proteomes" id="UP000184462"/>
    </source>
</evidence>
<protein>
    <recommendedName>
        <fullName evidence="4">WD40-like Beta Propeller Repeat</fullName>
    </recommendedName>
</protein>
<gene>
    <name evidence="2" type="ORF">SAMN05444278_11212</name>
</gene>
<keyword evidence="3" id="KW-1185">Reference proteome</keyword>
<dbReference type="OrthoDB" id="9809364at2"/>
<proteinExistence type="predicted"/>